<evidence type="ECO:0000313" key="3">
    <source>
        <dbReference type="Proteomes" id="UP001157418"/>
    </source>
</evidence>
<name>A0AAU9M6Q0_9ASTR</name>
<dbReference type="AlphaFoldDB" id="A0AAU9M6Q0"/>
<protein>
    <submittedName>
        <fullName evidence="2">Uncharacterized protein</fullName>
    </submittedName>
</protein>
<evidence type="ECO:0000313" key="2">
    <source>
        <dbReference type="EMBL" id="CAH1419764.1"/>
    </source>
</evidence>
<feature type="region of interest" description="Disordered" evidence="1">
    <location>
        <begin position="294"/>
        <end position="327"/>
    </location>
</feature>
<keyword evidence="3" id="KW-1185">Reference proteome</keyword>
<sequence>MAGKKTWDWEIGNRKAKNNVWNANKGGVGLVHGPQSGSYANAVKRNIGQNSKSLKPAPSVVLRGNEICNSFSMQTSIFGQVRNVRIIPNLFVLLREEGFNDIQVRYVGGDWVYVAFESEVACSKFKKSTGLVVGVSLDRDISDLSGDSDDDEFLEKDIEEEGTPLCSKKNVEKEDGEVGEVSSEEEYTIHGELGAGFVDRKGRFFPTSNIKNGAFTGAHQPESNLVAGTPETVIPSTKDDHFQAASSHVVPVIVPFTVAVAPLSSVFLEISGAGSAGVVHRFAVEPPVVVAEHCPSDSLSQPPSFRRDSKGPNSSNSRSTSSHGSSKLLKKRVLAEVDDIEGIMKQYFEMGGLLGYDMENSKNKVRQILSNIGVIQVDQ</sequence>
<comment type="caution">
    <text evidence="2">The sequence shown here is derived from an EMBL/GenBank/DDBJ whole genome shotgun (WGS) entry which is preliminary data.</text>
</comment>
<accession>A0AAU9M6Q0</accession>
<dbReference type="EMBL" id="CAKMRJ010000536">
    <property type="protein sequence ID" value="CAH1419764.1"/>
    <property type="molecule type" value="Genomic_DNA"/>
</dbReference>
<proteinExistence type="predicted"/>
<feature type="compositionally biased region" description="Low complexity" evidence="1">
    <location>
        <begin position="311"/>
        <end position="327"/>
    </location>
</feature>
<gene>
    <name evidence="2" type="ORF">LVIROSA_LOCUS7273</name>
</gene>
<dbReference type="Proteomes" id="UP001157418">
    <property type="component" value="Unassembled WGS sequence"/>
</dbReference>
<evidence type="ECO:0000256" key="1">
    <source>
        <dbReference type="SAM" id="MobiDB-lite"/>
    </source>
</evidence>
<reference evidence="2 3" key="1">
    <citation type="submission" date="2022-01" db="EMBL/GenBank/DDBJ databases">
        <authorList>
            <person name="Xiong W."/>
            <person name="Schranz E."/>
        </authorList>
    </citation>
    <scope>NUCLEOTIDE SEQUENCE [LARGE SCALE GENOMIC DNA]</scope>
</reference>
<organism evidence="2 3">
    <name type="scientific">Lactuca virosa</name>
    <dbReference type="NCBI Taxonomy" id="75947"/>
    <lineage>
        <taxon>Eukaryota</taxon>
        <taxon>Viridiplantae</taxon>
        <taxon>Streptophyta</taxon>
        <taxon>Embryophyta</taxon>
        <taxon>Tracheophyta</taxon>
        <taxon>Spermatophyta</taxon>
        <taxon>Magnoliopsida</taxon>
        <taxon>eudicotyledons</taxon>
        <taxon>Gunneridae</taxon>
        <taxon>Pentapetalae</taxon>
        <taxon>asterids</taxon>
        <taxon>campanulids</taxon>
        <taxon>Asterales</taxon>
        <taxon>Asteraceae</taxon>
        <taxon>Cichorioideae</taxon>
        <taxon>Cichorieae</taxon>
        <taxon>Lactucinae</taxon>
        <taxon>Lactuca</taxon>
    </lineage>
</organism>